<dbReference type="AlphaFoldDB" id="A0A9W6FA27"/>
<accession>A0A9W6FA27</accession>
<feature type="compositionally biased region" description="Gly residues" evidence="1">
    <location>
        <begin position="389"/>
        <end position="415"/>
    </location>
</feature>
<gene>
    <name evidence="2" type="primary">PLEST011459</name>
    <name evidence="2" type="ORF">PLESTB_001821100</name>
</gene>
<evidence type="ECO:0000313" key="2">
    <source>
        <dbReference type="EMBL" id="GLC61934.1"/>
    </source>
</evidence>
<protein>
    <submittedName>
        <fullName evidence="2">Uncharacterized protein</fullName>
    </submittedName>
</protein>
<evidence type="ECO:0000313" key="3">
    <source>
        <dbReference type="Proteomes" id="UP001165080"/>
    </source>
</evidence>
<reference evidence="2 3" key="1">
    <citation type="journal article" date="2023" name="Commun. Biol.">
        <title>Reorganization of the ancestral sex-determining regions during the evolution of trioecy in Pleodorina starrii.</title>
        <authorList>
            <person name="Takahashi K."/>
            <person name="Suzuki S."/>
            <person name="Kawai-Toyooka H."/>
            <person name="Yamamoto K."/>
            <person name="Hamaji T."/>
            <person name="Ootsuki R."/>
            <person name="Yamaguchi H."/>
            <person name="Kawachi M."/>
            <person name="Higashiyama T."/>
            <person name="Nozaki H."/>
        </authorList>
    </citation>
    <scope>NUCLEOTIDE SEQUENCE [LARGE SCALE GENOMIC DNA]</scope>
    <source>
        <strain evidence="2 3">NIES-4479</strain>
    </source>
</reference>
<proteinExistence type="predicted"/>
<feature type="region of interest" description="Disordered" evidence="1">
    <location>
        <begin position="389"/>
        <end position="483"/>
    </location>
</feature>
<keyword evidence="3" id="KW-1185">Reference proteome</keyword>
<sequence length="483" mass="52242">MAAPLIDPLICKMQQTTSTLGRAASILRSAFPAERLSDKSVVVQLPRRDVPTYILPNQRMQPWELLPMKAAAMSQYPNFFNNSCVFFGSLKRDVVNGLPFCLVRPTRLAIDLAKVVRNLGIVDGFELVQRRDRLRPYDFVWTPDQPEPEDMYDVALFPHRRIRLHLRTDMFSMRPTTTSTTSSSGEGPQQQLPLSAQLAPALGLLPLSVKNVSKASQPVLMYPRQMEAARQRLPSGILMCYHHELGLITDAVAELYDVPALVAAHVGLPMSHVAQIRGALRIKAEQEAGKPLRHVTQLKSWNMVEVIRRRVAERQAALELGPTAASGAEAGAGASGVSPLAAARRELQEAARAQQQQARKQLSAALDAAIEMEDGLLAWQLVRSGALAGPGAGAGAGSRTGPGSGAAGGGDGAVGSAGSSPQSASASRPSAPAAAVESGRQQRQQRVTPDEQEQGQPKQAGQGEWDPRSQQRQRQQSRPQQRR</sequence>
<name>A0A9W6FA27_9CHLO</name>
<dbReference type="Proteomes" id="UP001165080">
    <property type="component" value="Unassembled WGS sequence"/>
</dbReference>
<dbReference type="OrthoDB" id="534469at2759"/>
<dbReference type="EMBL" id="BRXU01000055">
    <property type="protein sequence ID" value="GLC61934.1"/>
    <property type="molecule type" value="Genomic_DNA"/>
</dbReference>
<comment type="caution">
    <text evidence="2">The sequence shown here is derived from an EMBL/GenBank/DDBJ whole genome shotgun (WGS) entry which is preliminary data.</text>
</comment>
<feature type="compositionally biased region" description="Low complexity" evidence="1">
    <location>
        <begin position="416"/>
        <end position="438"/>
    </location>
</feature>
<feature type="compositionally biased region" description="Low complexity" evidence="1">
    <location>
        <begin position="468"/>
        <end position="483"/>
    </location>
</feature>
<evidence type="ECO:0000256" key="1">
    <source>
        <dbReference type="SAM" id="MobiDB-lite"/>
    </source>
</evidence>
<organism evidence="2 3">
    <name type="scientific">Pleodorina starrii</name>
    <dbReference type="NCBI Taxonomy" id="330485"/>
    <lineage>
        <taxon>Eukaryota</taxon>
        <taxon>Viridiplantae</taxon>
        <taxon>Chlorophyta</taxon>
        <taxon>core chlorophytes</taxon>
        <taxon>Chlorophyceae</taxon>
        <taxon>CS clade</taxon>
        <taxon>Chlamydomonadales</taxon>
        <taxon>Volvocaceae</taxon>
        <taxon>Pleodorina</taxon>
    </lineage>
</organism>